<dbReference type="InterPro" id="IPR055399">
    <property type="entry name" value="CC_BshC"/>
</dbReference>
<comment type="caution">
    <text evidence="5">The sequence shown here is derived from an EMBL/GenBank/DDBJ whole genome shotgun (WGS) entry which is preliminary data.</text>
</comment>
<organism evidence="5 6">
    <name type="scientific">Solibacillus merdavium</name>
    <dbReference type="NCBI Taxonomy" id="2762218"/>
    <lineage>
        <taxon>Bacteria</taxon>
        <taxon>Bacillati</taxon>
        <taxon>Bacillota</taxon>
        <taxon>Bacilli</taxon>
        <taxon>Bacillales</taxon>
        <taxon>Caryophanaceae</taxon>
        <taxon>Solibacillus</taxon>
    </lineage>
</organism>
<accession>A0ABR8XI78</accession>
<proteinExistence type="inferred from homology"/>
<keyword evidence="6" id="KW-1185">Reference proteome</keyword>
<dbReference type="NCBIfam" id="TIGR03998">
    <property type="entry name" value="thiol_BshC"/>
    <property type="match status" value="1"/>
</dbReference>
<protein>
    <recommendedName>
        <fullName evidence="2">Putative cysteine ligase BshC</fullName>
        <ecNumber evidence="2">6.-.-.-</ecNumber>
    </recommendedName>
</protein>
<dbReference type="PIRSF" id="PIRSF012535">
    <property type="entry name" value="UCP012535"/>
    <property type="match status" value="1"/>
</dbReference>
<evidence type="ECO:0000256" key="2">
    <source>
        <dbReference type="HAMAP-Rule" id="MF_01867"/>
    </source>
</evidence>
<comment type="similarity">
    <text evidence="2">Belongs to the BshC family.</text>
</comment>
<gene>
    <name evidence="2 5" type="primary">bshC</name>
    <name evidence="5" type="ORF">H9632_01100</name>
</gene>
<dbReference type="EC" id="6.-.-.-" evidence="2"/>
<dbReference type="Proteomes" id="UP000600565">
    <property type="component" value="Unassembled WGS sequence"/>
</dbReference>
<feature type="domain" description="Bacillithiol biosynthesis BshC N-terminal Rossmann-like" evidence="3">
    <location>
        <begin position="1"/>
        <end position="377"/>
    </location>
</feature>
<sequence>MQLEQIHSPVTNKLLEDYWSEHANIHSFFEYKYNVESFGKRMAYLKNRSYRSKELSQVIRSYMERYGLSEKANHYLNELEQGAVVVVGGQQAGLLTGPLYSIHKAISVILLAEQQRKALNTPVVPVFWIAGEDHDIEEINHTYTMVNGEIKKRGYSERSKLKKMASTTELNGEALQQFIVNVFKDFGETQYTEGLLKNVLQHASNSKTFTDFFTLLMNDLFEKHGLLMLDATFEPFRQYEKMYFAQLIERNEQIAKGVVAQEQKLAQAGYSMPIEATEQNANLFYIREGERFLLERQKNFFKNSAASVKFSKEELLAFASESPQNLSNNVVTRPLMQEMALPVLAFVGGPGELAYWATLKPAFETLQLQMPIFAPRLSMTLITRQVETLLKQKELTVTDVFTNKNEQKMAQFVESLKDDRVNNAIEQMKMQLHRQYEELTDYLRSENYHREDLLEKNKNYHERQFNYLKTKLEKQNIDKHETEIRHYKTIQASLYPNNQYQERFYNPYLFLNTYGESLIDDLLELPMGISDQHNLISL</sequence>
<evidence type="ECO:0000256" key="1">
    <source>
        <dbReference type="ARBA" id="ARBA00022598"/>
    </source>
</evidence>
<reference evidence="5 6" key="1">
    <citation type="submission" date="2020-08" db="EMBL/GenBank/DDBJ databases">
        <title>A Genomic Blueprint of the Chicken Gut Microbiome.</title>
        <authorList>
            <person name="Gilroy R."/>
            <person name="Ravi A."/>
            <person name="Getino M."/>
            <person name="Pursley I."/>
            <person name="Horton D.L."/>
            <person name="Alikhan N.-F."/>
            <person name="Baker D."/>
            <person name="Gharbi K."/>
            <person name="Hall N."/>
            <person name="Watson M."/>
            <person name="Adriaenssens E.M."/>
            <person name="Foster-Nyarko E."/>
            <person name="Jarju S."/>
            <person name="Secka A."/>
            <person name="Antonio M."/>
            <person name="Oren A."/>
            <person name="Chaudhuri R."/>
            <person name="La Ragione R.M."/>
            <person name="Hildebrand F."/>
            <person name="Pallen M.J."/>
        </authorList>
    </citation>
    <scope>NUCLEOTIDE SEQUENCE [LARGE SCALE GENOMIC DNA]</scope>
    <source>
        <strain evidence="5 6">Sa1YVA6</strain>
    </source>
</reference>
<dbReference type="InterPro" id="IPR055398">
    <property type="entry name" value="Rossmann-like_BshC"/>
</dbReference>
<dbReference type="RefSeq" id="WP_191702287.1">
    <property type="nucleotide sequence ID" value="NZ_JACSPW010000001.1"/>
</dbReference>
<evidence type="ECO:0000259" key="4">
    <source>
        <dbReference type="Pfam" id="PF24850"/>
    </source>
</evidence>
<feature type="domain" description="Bacillithiol biosynthesis BshC C-terminal coiled-coil" evidence="4">
    <location>
        <begin position="379"/>
        <end position="537"/>
    </location>
</feature>
<dbReference type="Pfam" id="PF10079">
    <property type="entry name" value="Rossmann-like_BshC"/>
    <property type="match status" value="1"/>
</dbReference>
<keyword evidence="1 2" id="KW-0436">Ligase</keyword>
<evidence type="ECO:0000313" key="6">
    <source>
        <dbReference type="Proteomes" id="UP000600565"/>
    </source>
</evidence>
<comment type="function">
    <text evidence="2">Involved in bacillithiol (BSH) biosynthesis. May catalyze the last step of the pathway, the addition of cysteine to glucosamine malate (GlcN-Mal) to generate BSH.</text>
</comment>
<dbReference type="Pfam" id="PF24850">
    <property type="entry name" value="CC_BshC"/>
    <property type="match status" value="1"/>
</dbReference>
<dbReference type="InterPro" id="IPR011199">
    <property type="entry name" value="Bacillithiol_biosynth_BshC"/>
</dbReference>
<dbReference type="HAMAP" id="MF_01867">
    <property type="entry name" value="BshC"/>
    <property type="match status" value="1"/>
</dbReference>
<name>A0ABR8XI78_9BACL</name>
<evidence type="ECO:0000313" key="5">
    <source>
        <dbReference type="EMBL" id="MBD8031645.1"/>
    </source>
</evidence>
<dbReference type="EMBL" id="JACSPW010000001">
    <property type="protein sequence ID" value="MBD8031645.1"/>
    <property type="molecule type" value="Genomic_DNA"/>
</dbReference>
<evidence type="ECO:0000259" key="3">
    <source>
        <dbReference type="Pfam" id="PF10079"/>
    </source>
</evidence>